<gene>
    <name evidence="2" type="ORF">ACFQ07_31400</name>
</gene>
<reference evidence="3" key="1">
    <citation type="journal article" date="2019" name="Int. J. Syst. Evol. Microbiol.">
        <title>The Global Catalogue of Microorganisms (GCM) 10K type strain sequencing project: providing services to taxonomists for standard genome sequencing and annotation.</title>
        <authorList>
            <consortium name="The Broad Institute Genomics Platform"/>
            <consortium name="The Broad Institute Genome Sequencing Center for Infectious Disease"/>
            <person name="Wu L."/>
            <person name="Ma J."/>
        </authorList>
    </citation>
    <scope>NUCLEOTIDE SEQUENCE [LARGE SCALE GENOMIC DNA]</scope>
    <source>
        <strain evidence="3">JCM 31696</strain>
    </source>
</reference>
<dbReference type="Pfam" id="PF04149">
    <property type="entry name" value="DUF397"/>
    <property type="match status" value="1"/>
</dbReference>
<name>A0ABW3CQW8_9ACTN</name>
<sequence length="62" mass="6752">MADIPSTKWRKSSCSGSGSNSCIEVASEGHSILVRDSKDPDGPRLLISRAEFQLFTKAIKNQ</sequence>
<feature type="domain" description="DUF397" evidence="1">
    <location>
        <begin position="8"/>
        <end position="60"/>
    </location>
</feature>
<evidence type="ECO:0000313" key="3">
    <source>
        <dbReference type="Proteomes" id="UP001597083"/>
    </source>
</evidence>
<evidence type="ECO:0000313" key="2">
    <source>
        <dbReference type="EMBL" id="MFD0856781.1"/>
    </source>
</evidence>
<accession>A0ABW3CQW8</accession>
<dbReference type="Proteomes" id="UP001597083">
    <property type="component" value="Unassembled WGS sequence"/>
</dbReference>
<protein>
    <submittedName>
        <fullName evidence="2">DUF397 domain-containing protein</fullName>
    </submittedName>
</protein>
<comment type="caution">
    <text evidence="2">The sequence shown here is derived from an EMBL/GenBank/DDBJ whole genome shotgun (WGS) entry which is preliminary data.</text>
</comment>
<organism evidence="2 3">
    <name type="scientific">Actinomadura adrarensis</name>
    <dbReference type="NCBI Taxonomy" id="1819600"/>
    <lineage>
        <taxon>Bacteria</taxon>
        <taxon>Bacillati</taxon>
        <taxon>Actinomycetota</taxon>
        <taxon>Actinomycetes</taxon>
        <taxon>Streptosporangiales</taxon>
        <taxon>Thermomonosporaceae</taxon>
        <taxon>Actinomadura</taxon>
    </lineage>
</organism>
<proteinExistence type="predicted"/>
<dbReference type="InterPro" id="IPR007278">
    <property type="entry name" value="DUF397"/>
</dbReference>
<keyword evidence="3" id="KW-1185">Reference proteome</keyword>
<dbReference type="EMBL" id="JBHTIR010004257">
    <property type="protein sequence ID" value="MFD0856781.1"/>
    <property type="molecule type" value="Genomic_DNA"/>
</dbReference>
<evidence type="ECO:0000259" key="1">
    <source>
        <dbReference type="Pfam" id="PF04149"/>
    </source>
</evidence>